<name>A0A926KYE7_9ACTN</name>
<sequence length="291" mass="30318">MDWPAGEAAFVTGGASGIGLGVARALVAAGAKVALADVDEGRLAEAAQELTDAGGTVTAVRLDVSDEESWAAAADLAEEALGPISILCNIAGVNGGGTIEETPLKVWRWVLGVNIDGQFLGVSTFLPRFRSRGTRAHVLNTASVSGLVPMANVGAYSASKFASVGFTMVLREEMRDSNVGVSLLIPGTVATRINFTAGEAEAKLLGRQLNREVAEANHAVLAKGADPDRVGEQVVEAVRDGRFVIVTHREWGAFARRIHAEIEDAYEAFDGRHGPDTTAQMLAGGTNPVSA</sequence>
<comment type="similarity">
    <text evidence="1 3">Belongs to the short-chain dehydrogenases/reductases (SDR) family.</text>
</comment>
<protein>
    <submittedName>
        <fullName evidence="4">SDR family oxidoreductase</fullName>
    </submittedName>
</protein>
<organism evidence="4 5">
    <name type="scientific">Streptomyces griseicoloratus</name>
    <dbReference type="NCBI Taxonomy" id="2752516"/>
    <lineage>
        <taxon>Bacteria</taxon>
        <taxon>Bacillati</taxon>
        <taxon>Actinomycetota</taxon>
        <taxon>Actinomycetes</taxon>
        <taxon>Kitasatosporales</taxon>
        <taxon>Streptomycetaceae</taxon>
        <taxon>Streptomyces</taxon>
    </lineage>
</organism>
<dbReference type="InterPro" id="IPR036291">
    <property type="entry name" value="NAD(P)-bd_dom_sf"/>
</dbReference>
<keyword evidence="2" id="KW-0560">Oxidoreductase</keyword>
<dbReference type="RefSeq" id="WP_188180041.1">
    <property type="nucleotide sequence ID" value="NZ_JACVQF010000168.1"/>
</dbReference>
<dbReference type="EMBL" id="JACVQF010000168">
    <property type="protein sequence ID" value="MBD0419008.1"/>
    <property type="molecule type" value="Genomic_DNA"/>
</dbReference>
<dbReference type="InterPro" id="IPR002347">
    <property type="entry name" value="SDR_fam"/>
</dbReference>
<gene>
    <name evidence="4" type="ORF">H0H10_07435</name>
</gene>
<comment type="caution">
    <text evidence="4">The sequence shown here is derived from an EMBL/GenBank/DDBJ whole genome shotgun (WGS) entry which is preliminary data.</text>
</comment>
<dbReference type="PRINTS" id="PR00080">
    <property type="entry name" value="SDRFAMILY"/>
</dbReference>
<dbReference type="PANTHER" id="PTHR43391:SF26">
    <property type="entry name" value="BLL7251 PROTEIN"/>
    <property type="match status" value="1"/>
</dbReference>
<dbReference type="PRINTS" id="PR00081">
    <property type="entry name" value="GDHRDH"/>
</dbReference>
<evidence type="ECO:0000256" key="3">
    <source>
        <dbReference type="RuleBase" id="RU000363"/>
    </source>
</evidence>
<dbReference type="CDD" id="cd05233">
    <property type="entry name" value="SDR_c"/>
    <property type="match status" value="1"/>
</dbReference>
<proteinExistence type="inferred from homology"/>
<dbReference type="PROSITE" id="PS00061">
    <property type="entry name" value="ADH_SHORT"/>
    <property type="match status" value="1"/>
</dbReference>
<dbReference type="SUPFAM" id="SSF51735">
    <property type="entry name" value="NAD(P)-binding Rossmann-fold domains"/>
    <property type="match status" value="1"/>
</dbReference>
<accession>A0A926KYE7</accession>
<dbReference type="AlphaFoldDB" id="A0A926KYE7"/>
<keyword evidence="5" id="KW-1185">Reference proteome</keyword>
<reference evidence="4" key="2">
    <citation type="submission" date="2020-09" db="EMBL/GenBank/DDBJ databases">
        <authorList>
            <person name="Luo X."/>
        </authorList>
    </citation>
    <scope>NUCLEOTIDE SEQUENCE</scope>
    <source>
        <strain evidence="4">TRM S81-3</strain>
    </source>
</reference>
<evidence type="ECO:0000256" key="1">
    <source>
        <dbReference type="ARBA" id="ARBA00006484"/>
    </source>
</evidence>
<evidence type="ECO:0000313" key="5">
    <source>
        <dbReference type="Proteomes" id="UP000621210"/>
    </source>
</evidence>
<evidence type="ECO:0000313" key="4">
    <source>
        <dbReference type="EMBL" id="MBD0419008.1"/>
    </source>
</evidence>
<dbReference type="GO" id="GO:0016491">
    <property type="term" value="F:oxidoreductase activity"/>
    <property type="evidence" value="ECO:0007669"/>
    <property type="project" value="UniProtKB-KW"/>
</dbReference>
<dbReference type="Proteomes" id="UP000621210">
    <property type="component" value="Unassembled WGS sequence"/>
</dbReference>
<reference evidence="4" key="1">
    <citation type="submission" date="2020-09" db="EMBL/GenBank/DDBJ databases">
        <title>Streptomyces grisecoloratus sp. nov., isolated from cotton soil.</title>
        <authorList>
            <person name="Xing L."/>
        </authorList>
    </citation>
    <scope>NUCLEOTIDE SEQUENCE</scope>
    <source>
        <strain evidence="4">TRM S81-3</strain>
    </source>
</reference>
<dbReference type="Gene3D" id="3.40.50.720">
    <property type="entry name" value="NAD(P)-binding Rossmann-like Domain"/>
    <property type="match status" value="1"/>
</dbReference>
<evidence type="ECO:0000256" key="2">
    <source>
        <dbReference type="ARBA" id="ARBA00023002"/>
    </source>
</evidence>
<dbReference type="Pfam" id="PF00106">
    <property type="entry name" value="adh_short"/>
    <property type="match status" value="1"/>
</dbReference>
<dbReference type="InterPro" id="IPR020904">
    <property type="entry name" value="Sc_DH/Rdtase_CS"/>
</dbReference>
<dbReference type="PANTHER" id="PTHR43391">
    <property type="entry name" value="RETINOL DEHYDROGENASE-RELATED"/>
    <property type="match status" value="1"/>
</dbReference>